<sequence length="141" mass="15858">MRYICDAPGGLSWFRLETEAEAAQESLLMRHAVEKHYRRAREDAAQGFDPSGIPFIEQDIRRATHIERTMPVFLTLRDAEGKPLVTAMLPPPRQGLQGFRPIVVGAGNSDPFPDYGEAIAALARHLRLTLDPVLCYPYRRG</sequence>
<dbReference type="Proteomes" id="UP001523392">
    <property type="component" value="Unassembled WGS sequence"/>
</dbReference>
<name>A0ABT1CZ41_9PROT</name>
<evidence type="ECO:0000313" key="2">
    <source>
        <dbReference type="Proteomes" id="UP001523392"/>
    </source>
</evidence>
<comment type="caution">
    <text evidence="1">The sequence shown here is derived from an EMBL/GenBank/DDBJ whole genome shotgun (WGS) entry which is preliminary data.</text>
</comment>
<keyword evidence="2" id="KW-1185">Reference proteome</keyword>
<dbReference type="RefSeq" id="WP_252951533.1">
    <property type="nucleotide sequence ID" value="NZ_JAFIRR010000010.1"/>
</dbReference>
<reference evidence="1 2" key="1">
    <citation type="submission" date="2021-12" db="EMBL/GenBank/DDBJ databases">
        <title>Siccirubricoccus leaddurans sp. nov., a high concentration Zn2+ tolerance bacterium.</title>
        <authorList>
            <person name="Cao Y."/>
        </authorList>
    </citation>
    <scope>NUCLEOTIDE SEQUENCE [LARGE SCALE GENOMIC DNA]</scope>
    <source>
        <strain evidence="1 2">KC 17139</strain>
    </source>
</reference>
<proteinExistence type="predicted"/>
<dbReference type="EMBL" id="JAFIRR010000010">
    <property type="protein sequence ID" value="MCO6414943.1"/>
    <property type="molecule type" value="Genomic_DNA"/>
</dbReference>
<organism evidence="1 2">
    <name type="scientific">Siccirubricoccus soli</name>
    <dbReference type="NCBI Taxonomy" id="2899147"/>
    <lineage>
        <taxon>Bacteria</taxon>
        <taxon>Pseudomonadati</taxon>
        <taxon>Pseudomonadota</taxon>
        <taxon>Alphaproteobacteria</taxon>
        <taxon>Acetobacterales</taxon>
        <taxon>Roseomonadaceae</taxon>
        <taxon>Siccirubricoccus</taxon>
    </lineage>
</organism>
<evidence type="ECO:0000313" key="1">
    <source>
        <dbReference type="EMBL" id="MCO6414943.1"/>
    </source>
</evidence>
<accession>A0ABT1CZ41</accession>
<gene>
    <name evidence="1" type="ORF">JYK14_01970</name>
</gene>
<protein>
    <submittedName>
        <fullName evidence="1">Uncharacterized protein</fullName>
    </submittedName>
</protein>